<gene>
    <name evidence="1" type="ORF">F6J89_25840</name>
</gene>
<dbReference type="EMBL" id="JAAHFQ010000682">
    <property type="protein sequence ID" value="NER30949.1"/>
    <property type="molecule type" value="Genomic_DNA"/>
</dbReference>
<protein>
    <submittedName>
        <fullName evidence="1">(2Fe-2S) ferredoxin domain-containing protein</fullName>
    </submittedName>
</protein>
<organism evidence="1">
    <name type="scientific">Symploca sp. SIO1C4</name>
    <dbReference type="NCBI Taxonomy" id="2607765"/>
    <lineage>
        <taxon>Bacteria</taxon>
        <taxon>Bacillati</taxon>
        <taxon>Cyanobacteriota</taxon>
        <taxon>Cyanophyceae</taxon>
        <taxon>Coleofasciculales</taxon>
        <taxon>Coleofasciculaceae</taxon>
        <taxon>Symploca</taxon>
    </lineage>
</organism>
<dbReference type="InterPro" id="IPR036249">
    <property type="entry name" value="Thioredoxin-like_sf"/>
</dbReference>
<dbReference type="CDD" id="cd02980">
    <property type="entry name" value="TRX_Fd_family"/>
    <property type="match status" value="1"/>
</dbReference>
<proteinExistence type="predicted"/>
<dbReference type="Gene3D" id="3.40.30.10">
    <property type="entry name" value="Glutaredoxin"/>
    <property type="match status" value="1"/>
</dbReference>
<evidence type="ECO:0000313" key="1">
    <source>
        <dbReference type="EMBL" id="NER30949.1"/>
    </source>
</evidence>
<sequence length="67" mass="7353">MDLNELLEIAQRERDRQKSIRIRCCTAAGCVSSNSQAVKQALESVIQDAGQQHQVEVCSVGCLKFCG</sequence>
<accession>A0A6B3NCX5</accession>
<dbReference type="SUPFAM" id="SSF52833">
    <property type="entry name" value="Thioredoxin-like"/>
    <property type="match status" value="1"/>
</dbReference>
<comment type="caution">
    <text evidence="1">The sequence shown here is derived from an EMBL/GenBank/DDBJ whole genome shotgun (WGS) entry which is preliminary data.</text>
</comment>
<dbReference type="AlphaFoldDB" id="A0A6B3NCX5"/>
<reference evidence="1" key="1">
    <citation type="submission" date="2019-11" db="EMBL/GenBank/DDBJ databases">
        <title>Genomic insights into an expanded diversity of filamentous marine cyanobacteria reveals the extraordinary biosynthetic potential of Moorea and Okeania.</title>
        <authorList>
            <person name="Ferreira Leao T."/>
            <person name="Wang M."/>
            <person name="Moss N."/>
            <person name="Da Silva R."/>
            <person name="Sanders J."/>
            <person name="Nurk S."/>
            <person name="Gurevich A."/>
            <person name="Humphrey G."/>
            <person name="Reher R."/>
            <person name="Zhu Q."/>
            <person name="Belda-Ferre P."/>
            <person name="Glukhov E."/>
            <person name="Rex R."/>
            <person name="Dorrestein P.C."/>
            <person name="Knight R."/>
            <person name="Pevzner P."/>
            <person name="Gerwick W.H."/>
            <person name="Gerwick L."/>
        </authorList>
    </citation>
    <scope>NUCLEOTIDE SEQUENCE</scope>
    <source>
        <strain evidence="1">SIO1C4</strain>
    </source>
</reference>
<feature type="non-terminal residue" evidence="1">
    <location>
        <position position="67"/>
    </location>
</feature>
<name>A0A6B3NCX5_9CYAN</name>